<dbReference type="Proteomes" id="UP000030832">
    <property type="component" value="Unassembled WGS sequence"/>
</dbReference>
<keyword evidence="2" id="KW-1185">Reference proteome</keyword>
<dbReference type="Pfam" id="PF06949">
    <property type="entry name" value="DUF1292"/>
    <property type="match status" value="1"/>
</dbReference>
<proteinExistence type="predicted"/>
<dbReference type="eggNOG" id="ENOG5034BFK">
    <property type="taxonomic scope" value="Bacteria"/>
</dbReference>
<evidence type="ECO:0000313" key="2">
    <source>
        <dbReference type="Proteomes" id="UP000030832"/>
    </source>
</evidence>
<evidence type="ECO:0000313" key="1">
    <source>
        <dbReference type="EMBL" id="KHF39898.1"/>
    </source>
</evidence>
<sequence length="85" mass="9823">MEPEKQRDQITIEDENGHMKNYSVEALFDMEDHSYALLSSAEETILMRVEDEEDEQYLVGITDPKERNSILEAYEIAVEANPAED</sequence>
<dbReference type="InterPro" id="IPR009711">
    <property type="entry name" value="UPF0473"/>
</dbReference>
<name>A0A0B0IBH4_9BACI</name>
<dbReference type="AlphaFoldDB" id="A0A0B0IBH4"/>
<dbReference type="EMBL" id="JRJU01000014">
    <property type="protein sequence ID" value="KHF39898.1"/>
    <property type="molecule type" value="Genomic_DNA"/>
</dbReference>
<evidence type="ECO:0008006" key="3">
    <source>
        <dbReference type="Google" id="ProtNLM"/>
    </source>
</evidence>
<organism evidence="1 2">
    <name type="scientific">Halalkalibacter okhensis</name>
    <dbReference type="NCBI Taxonomy" id="333138"/>
    <lineage>
        <taxon>Bacteria</taxon>
        <taxon>Bacillati</taxon>
        <taxon>Bacillota</taxon>
        <taxon>Bacilli</taxon>
        <taxon>Bacillales</taxon>
        <taxon>Bacillaceae</taxon>
        <taxon>Halalkalibacter</taxon>
    </lineage>
</organism>
<reference evidence="1 2" key="1">
    <citation type="submission" date="2014-09" db="EMBL/GenBank/DDBJ databases">
        <title>Genome sequencing and annotation of Bacillus Okhensis strain Kh10-101T.</title>
        <authorList>
            <person name="Prakash J.S."/>
        </authorList>
    </citation>
    <scope>NUCLEOTIDE SEQUENCE [LARGE SCALE GENOMIC DNA]</scope>
    <source>
        <strain evidence="2">Kh10-101T</strain>
    </source>
</reference>
<dbReference type="RefSeq" id="WP_034629396.1">
    <property type="nucleotide sequence ID" value="NZ_JRJU01000014.1"/>
</dbReference>
<accession>A0A0B0IBH4</accession>
<gene>
    <name evidence="1" type="ORF">LQ50_12615</name>
</gene>
<dbReference type="STRING" id="333138.LQ50_12615"/>
<comment type="caution">
    <text evidence="1">The sequence shown here is derived from an EMBL/GenBank/DDBJ whole genome shotgun (WGS) entry which is preliminary data.</text>
</comment>
<protein>
    <recommendedName>
        <fullName evidence="3">DUF1292 domain-containing protein</fullName>
    </recommendedName>
</protein>